<dbReference type="InterPro" id="IPR013324">
    <property type="entry name" value="RNA_pol_sigma_r3/r4-like"/>
</dbReference>
<dbReference type="InterPro" id="IPR036388">
    <property type="entry name" value="WH-like_DNA-bd_sf"/>
</dbReference>
<dbReference type="PANTHER" id="PTHR43133:SF46">
    <property type="entry name" value="RNA POLYMERASE SIGMA-70 FACTOR ECF SUBFAMILY"/>
    <property type="match status" value="1"/>
</dbReference>
<dbReference type="Pfam" id="PF08281">
    <property type="entry name" value="Sigma70_r4_2"/>
    <property type="match status" value="1"/>
</dbReference>
<dbReference type="PANTHER" id="PTHR43133">
    <property type="entry name" value="RNA POLYMERASE ECF-TYPE SIGMA FACTO"/>
    <property type="match status" value="1"/>
</dbReference>
<evidence type="ECO:0000256" key="4">
    <source>
        <dbReference type="ARBA" id="ARBA00023163"/>
    </source>
</evidence>
<gene>
    <name evidence="7" type="ORF">ACFO6W_24590</name>
</gene>
<dbReference type="Proteomes" id="UP001596023">
    <property type="component" value="Unassembled WGS sequence"/>
</dbReference>
<dbReference type="EMBL" id="JBHSGN010000161">
    <property type="protein sequence ID" value="MFC4676865.1"/>
    <property type="molecule type" value="Genomic_DNA"/>
</dbReference>
<dbReference type="InterPro" id="IPR039425">
    <property type="entry name" value="RNA_pol_sigma-70-like"/>
</dbReference>
<accession>A0ABV9L3D3</accession>
<proteinExistence type="inferred from homology"/>
<keyword evidence="8" id="KW-1185">Reference proteome</keyword>
<name>A0ABV9L3D3_9BACT</name>
<evidence type="ECO:0000256" key="3">
    <source>
        <dbReference type="ARBA" id="ARBA00023082"/>
    </source>
</evidence>
<evidence type="ECO:0000259" key="5">
    <source>
        <dbReference type="Pfam" id="PF04542"/>
    </source>
</evidence>
<dbReference type="InterPro" id="IPR013325">
    <property type="entry name" value="RNA_pol_sigma_r2"/>
</dbReference>
<dbReference type="InterPro" id="IPR014327">
    <property type="entry name" value="RNA_pol_sigma70_bacteroid"/>
</dbReference>
<dbReference type="SUPFAM" id="SSF88946">
    <property type="entry name" value="Sigma2 domain of RNA polymerase sigma factors"/>
    <property type="match status" value="1"/>
</dbReference>
<dbReference type="Gene3D" id="1.10.1740.10">
    <property type="match status" value="1"/>
</dbReference>
<dbReference type="Gene3D" id="1.10.10.10">
    <property type="entry name" value="Winged helix-like DNA-binding domain superfamily/Winged helix DNA-binding domain"/>
    <property type="match status" value="1"/>
</dbReference>
<organism evidence="7 8">
    <name type="scientific">Dysgonomonas termitidis</name>
    <dbReference type="NCBI Taxonomy" id="1516126"/>
    <lineage>
        <taxon>Bacteria</taxon>
        <taxon>Pseudomonadati</taxon>
        <taxon>Bacteroidota</taxon>
        <taxon>Bacteroidia</taxon>
        <taxon>Bacteroidales</taxon>
        <taxon>Dysgonomonadaceae</taxon>
        <taxon>Dysgonomonas</taxon>
    </lineage>
</organism>
<evidence type="ECO:0000313" key="8">
    <source>
        <dbReference type="Proteomes" id="UP001596023"/>
    </source>
</evidence>
<evidence type="ECO:0000259" key="6">
    <source>
        <dbReference type="Pfam" id="PF08281"/>
    </source>
</evidence>
<evidence type="ECO:0000256" key="1">
    <source>
        <dbReference type="ARBA" id="ARBA00010641"/>
    </source>
</evidence>
<dbReference type="NCBIfam" id="TIGR02985">
    <property type="entry name" value="Sig70_bacteroi1"/>
    <property type="match status" value="1"/>
</dbReference>
<keyword evidence="2" id="KW-0805">Transcription regulation</keyword>
<comment type="caution">
    <text evidence="7">The sequence shown here is derived from an EMBL/GenBank/DDBJ whole genome shotgun (WGS) entry which is preliminary data.</text>
</comment>
<feature type="domain" description="RNA polymerase sigma factor 70 region 4 type 2" evidence="6">
    <location>
        <begin position="118"/>
        <end position="169"/>
    </location>
</feature>
<dbReference type="InterPro" id="IPR007627">
    <property type="entry name" value="RNA_pol_sigma70_r2"/>
</dbReference>
<reference evidence="8" key="1">
    <citation type="journal article" date="2019" name="Int. J. Syst. Evol. Microbiol.">
        <title>The Global Catalogue of Microorganisms (GCM) 10K type strain sequencing project: providing services to taxonomists for standard genome sequencing and annotation.</title>
        <authorList>
            <consortium name="The Broad Institute Genomics Platform"/>
            <consortium name="The Broad Institute Genome Sequencing Center for Infectious Disease"/>
            <person name="Wu L."/>
            <person name="Ma J."/>
        </authorList>
    </citation>
    <scope>NUCLEOTIDE SEQUENCE [LARGE SCALE GENOMIC DNA]</scope>
    <source>
        <strain evidence="8">CCUG 66188</strain>
    </source>
</reference>
<keyword evidence="4" id="KW-0804">Transcription</keyword>
<evidence type="ECO:0000313" key="7">
    <source>
        <dbReference type="EMBL" id="MFC4676865.1"/>
    </source>
</evidence>
<dbReference type="SUPFAM" id="SSF88659">
    <property type="entry name" value="Sigma3 and sigma4 domains of RNA polymerase sigma factors"/>
    <property type="match status" value="1"/>
</dbReference>
<evidence type="ECO:0000256" key="2">
    <source>
        <dbReference type="ARBA" id="ARBA00023015"/>
    </source>
</evidence>
<comment type="similarity">
    <text evidence="1">Belongs to the sigma-70 factor family. ECF subfamily.</text>
</comment>
<dbReference type="RefSeq" id="WP_380001506.1">
    <property type="nucleotide sequence ID" value="NZ_JBHSGN010000161.1"/>
</dbReference>
<feature type="domain" description="RNA polymerase sigma-70 region 2" evidence="5">
    <location>
        <begin position="23"/>
        <end position="87"/>
    </location>
</feature>
<dbReference type="Pfam" id="PF04542">
    <property type="entry name" value="Sigma70_r2"/>
    <property type="match status" value="1"/>
</dbReference>
<dbReference type="InterPro" id="IPR013249">
    <property type="entry name" value="RNA_pol_sigma70_r4_t2"/>
</dbReference>
<sequence length="184" mass="22265">MLNDESLIRQLSLGSSEAFTAIYGQYWRQVYDFSKLYLRDKDYAEEIVQEVFIKVWESREFIKENDNFKGLLFIITRNLIFNKHRKKVNEDFYKMTILRAMEESYDIEGEIDAKDLSRYIDLLINELPPQRRLIFNLSRKEFKSYRKIAEQLNLSEKTVERQISEAIKFIRQNLLFIIYLYTVV</sequence>
<protein>
    <submittedName>
        <fullName evidence="7">RNA polymerase sigma-70 factor</fullName>
    </submittedName>
</protein>
<keyword evidence="3" id="KW-0731">Sigma factor</keyword>
<dbReference type="NCBIfam" id="TIGR02937">
    <property type="entry name" value="sigma70-ECF"/>
    <property type="match status" value="1"/>
</dbReference>
<dbReference type="InterPro" id="IPR014284">
    <property type="entry name" value="RNA_pol_sigma-70_dom"/>
</dbReference>